<evidence type="ECO:0000256" key="1">
    <source>
        <dbReference type="SAM" id="Coils"/>
    </source>
</evidence>
<sequence length="215" mass="22823">MLITRQSSFSGAPPRPATPPAGPPPWRQQARRLAAYGAAGLACVTAGFLGVWVLVGRPSAPPRPAGPSPQAPVLASRQGGAAMPASEERIDALRGQVQVETALLAALHDQADQARQELAGLRQQLDDARTELTVVERQRDTRHAARALAPADGEHVVVREVSNVRANPNNAAPVLQTAPRGTLLKVHARTRDGWVQVGDEVAWGWVWSGLLDPAP</sequence>
<dbReference type="Gene3D" id="2.30.30.40">
    <property type="entry name" value="SH3 Domains"/>
    <property type="match status" value="1"/>
</dbReference>
<evidence type="ECO:0000256" key="2">
    <source>
        <dbReference type="SAM" id="MobiDB-lite"/>
    </source>
</evidence>
<organism evidence="5 6">
    <name type="scientific">Rhodovastum atsumiense</name>
    <dbReference type="NCBI Taxonomy" id="504468"/>
    <lineage>
        <taxon>Bacteria</taxon>
        <taxon>Pseudomonadati</taxon>
        <taxon>Pseudomonadota</taxon>
        <taxon>Alphaproteobacteria</taxon>
        <taxon>Acetobacterales</taxon>
        <taxon>Acetobacteraceae</taxon>
        <taxon>Rhodovastum</taxon>
    </lineage>
</organism>
<proteinExistence type="predicted"/>
<dbReference type="Proteomes" id="UP000325255">
    <property type="component" value="Unassembled WGS sequence"/>
</dbReference>
<keyword evidence="3" id="KW-0472">Membrane</keyword>
<feature type="transmembrane region" description="Helical" evidence="3">
    <location>
        <begin position="33"/>
        <end position="55"/>
    </location>
</feature>
<dbReference type="OrthoDB" id="7284307at2"/>
<keyword evidence="6" id="KW-1185">Reference proteome</keyword>
<feature type="compositionally biased region" description="Pro residues" evidence="2">
    <location>
        <begin position="61"/>
        <end position="70"/>
    </location>
</feature>
<accession>A0A5M6IMD5</accession>
<reference evidence="5 6" key="1">
    <citation type="submission" date="2019-09" db="EMBL/GenBank/DDBJ databases">
        <title>Genome sequence of Rhodovastum atsumiense, a diverse member of the Acetobacteraceae family of non-sulfur purple photosynthetic bacteria.</title>
        <authorList>
            <person name="Meyer T."/>
            <person name="Kyndt J."/>
        </authorList>
    </citation>
    <scope>NUCLEOTIDE SEQUENCE [LARGE SCALE GENOMIC DNA]</scope>
    <source>
        <strain evidence="5 6">DSM 21279</strain>
    </source>
</reference>
<feature type="compositionally biased region" description="Pro residues" evidence="2">
    <location>
        <begin position="13"/>
        <end position="26"/>
    </location>
</feature>
<protein>
    <submittedName>
        <fullName evidence="5">SH3 domain-containing protein</fullName>
    </submittedName>
</protein>
<dbReference type="AlphaFoldDB" id="A0A5M6IMD5"/>
<comment type="caution">
    <text evidence="5">The sequence shown here is derived from an EMBL/GenBank/DDBJ whole genome shotgun (WGS) entry which is preliminary data.</text>
</comment>
<feature type="compositionally biased region" description="Polar residues" evidence="2">
    <location>
        <begin position="1"/>
        <end position="10"/>
    </location>
</feature>
<dbReference type="RefSeq" id="WP_150043749.1">
    <property type="nucleotide sequence ID" value="NZ_OW485601.1"/>
</dbReference>
<evidence type="ECO:0000259" key="4">
    <source>
        <dbReference type="Pfam" id="PF08239"/>
    </source>
</evidence>
<feature type="domain" description="SH3b" evidence="4">
    <location>
        <begin position="163"/>
        <end position="211"/>
    </location>
</feature>
<gene>
    <name evidence="5" type="ORF">F1189_24415</name>
</gene>
<name>A0A5M6IMD5_9PROT</name>
<feature type="coiled-coil region" evidence="1">
    <location>
        <begin position="104"/>
        <end position="138"/>
    </location>
</feature>
<dbReference type="EMBL" id="VWPK01000051">
    <property type="protein sequence ID" value="KAA5609420.1"/>
    <property type="molecule type" value="Genomic_DNA"/>
</dbReference>
<dbReference type="InterPro" id="IPR003646">
    <property type="entry name" value="SH3-like_bac-type"/>
</dbReference>
<keyword evidence="3" id="KW-0812">Transmembrane</keyword>
<evidence type="ECO:0000313" key="6">
    <source>
        <dbReference type="Proteomes" id="UP000325255"/>
    </source>
</evidence>
<feature type="region of interest" description="Disordered" evidence="2">
    <location>
        <begin position="1"/>
        <end position="27"/>
    </location>
</feature>
<keyword evidence="3" id="KW-1133">Transmembrane helix</keyword>
<dbReference type="Pfam" id="PF08239">
    <property type="entry name" value="SH3_3"/>
    <property type="match status" value="1"/>
</dbReference>
<evidence type="ECO:0000313" key="5">
    <source>
        <dbReference type="EMBL" id="KAA5609420.1"/>
    </source>
</evidence>
<evidence type="ECO:0000256" key="3">
    <source>
        <dbReference type="SAM" id="Phobius"/>
    </source>
</evidence>
<feature type="region of interest" description="Disordered" evidence="2">
    <location>
        <begin position="61"/>
        <end position="84"/>
    </location>
</feature>
<keyword evidence="1" id="KW-0175">Coiled coil</keyword>